<accession>A0ABZ0Z4M6</accession>
<evidence type="ECO:0000313" key="2">
    <source>
        <dbReference type="Proteomes" id="UP001346559"/>
    </source>
</evidence>
<organism evidence="1 2">
    <name type="scientific">phage Lak_Megaphage_RVC_AP1_GC26</name>
    <dbReference type="NCBI Taxonomy" id="3109224"/>
    <lineage>
        <taxon>Viruses</taxon>
        <taxon>Duplodnaviria</taxon>
        <taxon>Heunggongvirae</taxon>
        <taxon>Uroviricota</taxon>
        <taxon>Caudoviricetes</taxon>
        <taxon>Caudoviricetes code 15 clade</taxon>
    </lineage>
</organism>
<evidence type="ECO:0000313" key="1">
    <source>
        <dbReference type="EMBL" id="WQJ54126.1"/>
    </source>
</evidence>
<keyword evidence="2" id="KW-1185">Reference proteome</keyword>
<protein>
    <submittedName>
        <fullName evidence="1">Uncharacterized protein</fullName>
    </submittedName>
</protein>
<proteinExistence type="predicted"/>
<dbReference type="Proteomes" id="UP001346559">
    <property type="component" value="Segment"/>
</dbReference>
<sequence>MKNVSKTVKKQLNESETVDEYKTRMNNYINNWFETAIHTGNENLDNEIKSKILECAAKFNPHIKDYINSDDYKDRSYRARVRVLKPHFDSLDIQTKIRTINACSKILLSHYDGRQIDKFDYRKASTEGQDIIATISDKAFLEPILDTDDFKKAAKMTSLRLFAKTVSQPRFLGNAGYCVSILTGLVNKIKEINND</sequence>
<dbReference type="EMBL" id="OR769218">
    <property type="protein sequence ID" value="WQJ54126.1"/>
    <property type="molecule type" value="Genomic_DNA"/>
</dbReference>
<reference evidence="1 2" key="1">
    <citation type="submission" date="2023-11" db="EMBL/GenBank/DDBJ databases">
        <authorList>
            <person name="Cook R."/>
            <person name="Crisci M."/>
            <person name="Pye H."/>
            <person name="Adriaenssens E."/>
            <person name="Santini J."/>
        </authorList>
    </citation>
    <scope>NUCLEOTIDE SEQUENCE [LARGE SCALE GENOMIC DNA]</scope>
    <source>
        <strain evidence="1">Lak_Megaphage_RVC_AP1_GC26</strain>
    </source>
</reference>
<name>A0ABZ0Z4M6_9CAUD</name>